<evidence type="ECO:0000313" key="11">
    <source>
        <dbReference type="Proteomes" id="UP000886595"/>
    </source>
</evidence>
<comment type="similarity">
    <text evidence="8">Belongs to the NFYA/HAP2 subunit family.</text>
</comment>
<dbReference type="GO" id="GO:0003677">
    <property type="term" value="F:DNA binding"/>
    <property type="evidence" value="ECO:0007669"/>
    <property type="project" value="UniProtKB-KW"/>
</dbReference>
<dbReference type="InterPro" id="IPR001289">
    <property type="entry name" value="NFYA"/>
</dbReference>
<evidence type="ECO:0000256" key="9">
    <source>
        <dbReference type="SAM" id="MobiDB-lite"/>
    </source>
</evidence>
<dbReference type="PROSITE" id="PS00686">
    <property type="entry name" value="NFYA_HAP2_1"/>
    <property type="match status" value="1"/>
</dbReference>
<dbReference type="PANTHER" id="PTHR12632">
    <property type="entry name" value="TRANSCRIPTION FACTOR NF-Y ALPHA-RELATED"/>
    <property type="match status" value="1"/>
</dbReference>
<name>A0A8X7VMD2_BRACI</name>
<comment type="function">
    <text evidence="8">Component of the sequence-specific heterotrimeric transcription factor (NF-Y) which specifically recognizes a 5'-CCAAT-3' box motif found in the promoters of its target genes.</text>
</comment>
<keyword evidence="2 8" id="KW-0805">Transcription regulation</keyword>
<proteinExistence type="inferred from homology"/>
<dbReference type="SMART" id="SM00521">
    <property type="entry name" value="CBF"/>
    <property type="match status" value="1"/>
</dbReference>
<dbReference type="Gene3D" id="6.10.250.2430">
    <property type="match status" value="1"/>
</dbReference>
<keyword evidence="6 8" id="KW-0539">Nucleus</keyword>
<dbReference type="InterPro" id="IPR018362">
    <property type="entry name" value="CCAAT-binding_factor_CS"/>
</dbReference>
<evidence type="ECO:0000256" key="3">
    <source>
        <dbReference type="ARBA" id="ARBA00023125"/>
    </source>
</evidence>
<sequence>MQVFQKIDSMPPNSNIQKSQSFSLTIIKDQDSSSSTQSTGESGGGCEVASLGEHTNFSGYIKNQGKAIESYTSTSSMVSQDSVFPPASGLASWPLQCPETQYCNGFLASEYASQPTALSHLEMMGLVSSRVPLPHNIQENEPIFVNAKQYHAILRRRKHRAKLEAQNKLIKSRKPYLHESRHLHALKRARGSGGRFLNTKKLQEPSNGSSSSSDHNNMFHNTMFRFSGYPSTHHVSALMSGT</sequence>
<dbReference type="PRINTS" id="PR00616">
    <property type="entry name" value="CCAATSUBUNTB"/>
</dbReference>
<dbReference type="Proteomes" id="UP000886595">
    <property type="component" value="Unassembled WGS sequence"/>
</dbReference>
<reference evidence="10 11" key="1">
    <citation type="submission" date="2020-02" db="EMBL/GenBank/DDBJ databases">
        <authorList>
            <person name="Ma Q."/>
            <person name="Huang Y."/>
            <person name="Song X."/>
            <person name="Pei D."/>
        </authorList>
    </citation>
    <scope>NUCLEOTIDE SEQUENCE [LARGE SCALE GENOMIC DNA]</scope>
    <source>
        <strain evidence="10">Sxm20200214</strain>
        <tissue evidence="10">Leaf</tissue>
    </source>
</reference>
<accession>A0A8X7VMD2</accession>
<organism evidence="10 11">
    <name type="scientific">Brassica carinata</name>
    <name type="common">Ethiopian mustard</name>
    <name type="synonym">Abyssinian cabbage</name>
    <dbReference type="NCBI Taxonomy" id="52824"/>
    <lineage>
        <taxon>Eukaryota</taxon>
        <taxon>Viridiplantae</taxon>
        <taxon>Streptophyta</taxon>
        <taxon>Embryophyta</taxon>
        <taxon>Tracheophyta</taxon>
        <taxon>Spermatophyta</taxon>
        <taxon>Magnoliopsida</taxon>
        <taxon>eudicotyledons</taxon>
        <taxon>Gunneridae</taxon>
        <taxon>Pentapetalae</taxon>
        <taxon>rosids</taxon>
        <taxon>malvids</taxon>
        <taxon>Brassicales</taxon>
        <taxon>Brassicaceae</taxon>
        <taxon>Brassiceae</taxon>
        <taxon>Brassica</taxon>
    </lineage>
</organism>
<evidence type="ECO:0000256" key="6">
    <source>
        <dbReference type="ARBA" id="ARBA00023242"/>
    </source>
</evidence>
<feature type="compositionally biased region" description="Polar residues" evidence="9">
    <location>
        <begin position="204"/>
        <end position="216"/>
    </location>
</feature>
<dbReference type="Pfam" id="PF02045">
    <property type="entry name" value="CBFB_NFYA"/>
    <property type="match status" value="1"/>
</dbReference>
<keyword evidence="4" id="KW-0010">Activator</keyword>
<evidence type="ECO:0000313" key="10">
    <source>
        <dbReference type="EMBL" id="KAG2313896.1"/>
    </source>
</evidence>
<gene>
    <name evidence="10" type="ORF">Bca52824_017018</name>
</gene>
<evidence type="ECO:0000256" key="7">
    <source>
        <dbReference type="ARBA" id="ARBA00025911"/>
    </source>
</evidence>
<evidence type="ECO:0000256" key="4">
    <source>
        <dbReference type="ARBA" id="ARBA00023159"/>
    </source>
</evidence>
<protein>
    <recommendedName>
        <fullName evidence="8">Nuclear transcription factor Y subunit</fullName>
    </recommendedName>
</protein>
<dbReference type="AlphaFoldDB" id="A0A8X7VMD2"/>
<feature type="region of interest" description="Disordered" evidence="9">
    <location>
        <begin position="188"/>
        <end position="216"/>
    </location>
</feature>
<dbReference type="EMBL" id="JAAMPC010000004">
    <property type="protein sequence ID" value="KAG2313896.1"/>
    <property type="molecule type" value="Genomic_DNA"/>
</dbReference>
<feature type="region of interest" description="Disordered" evidence="9">
    <location>
        <begin position="28"/>
        <end position="47"/>
    </location>
</feature>
<comment type="subcellular location">
    <subcellularLocation>
        <location evidence="1 8">Nucleus</location>
    </subcellularLocation>
</comment>
<evidence type="ECO:0000256" key="1">
    <source>
        <dbReference type="ARBA" id="ARBA00004123"/>
    </source>
</evidence>
<evidence type="ECO:0000256" key="2">
    <source>
        <dbReference type="ARBA" id="ARBA00023015"/>
    </source>
</evidence>
<keyword evidence="11" id="KW-1185">Reference proteome</keyword>
<evidence type="ECO:0000256" key="8">
    <source>
        <dbReference type="RuleBase" id="RU367155"/>
    </source>
</evidence>
<dbReference type="GO" id="GO:0016602">
    <property type="term" value="C:CCAAT-binding factor complex"/>
    <property type="evidence" value="ECO:0007669"/>
    <property type="project" value="InterPro"/>
</dbReference>
<dbReference type="PROSITE" id="PS51152">
    <property type="entry name" value="NFYA_HAP2_2"/>
    <property type="match status" value="1"/>
</dbReference>
<comment type="caution">
    <text evidence="10">The sequence shown here is derived from an EMBL/GenBank/DDBJ whole genome shotgun (WGS) entry which is preliminary data.</text>
</comment>
<keyword evidence="5 8" id="KW-0804">Transcription</keyword>
<evidence type="ECO:0000256" key="5">
    <source>
        <dbReference type="ARBA" id="ARBA00023163"/>
    </source>
</evidence>
<dbReference type="GO" id="GO:0003700">
    <property type="term" value="F:DNA-binding transcription factor activity"/>
    <property type="evidence" value="ECO:0007669"/>
    <property type="project" value="UniProtKB-UniRule"/>
</dbReference>
<dbReference type="OrthoDB" id="1097733at2759"/>
<comment type="subunit">
    <text evidence="7">Heterotrimeric transcription factor composed of three components, NF-YA, NF-YB and NF-YC. NF-YB and NF-YC must interact and dimerize for NF-YA association and DNA binding.</text>
</comment>
<keyword evidence="3 8" id="KW-0238">DNA-binding</keyword>